<evidence type="ECO:0000313" key="3">
    <source>
        <dbReference type="Proteomes" id="UP000807504"/>
    </source>
</evidence>
<sequence>MYMMDPNNQVPIIFNQDIVNNSPDANNDFDFLSELFESPPEKNELKQNEDYQKVIDDLMNNTFVSNNDTIQKNEDSGKEHSSLIADLSKANEKLKQANKRLKKKIIAQQK</sequence>
<keyword evidence="3" id="KW-1185">Reference proteome</keyword>
<organism evidence="2 3">
    <name type="scientific">Argiope bruennichi</name>
    <name type="common">Wasp spider</name>
    <name type="synonym">Aranea bruennichi</name>
    <dbReference type="NCBI Taxonomy" id="94029"/>
    <lineage>
        <taxon>Eukaryota</taxon>
        <taxon>Metazoa</taxon>
        <taxon>Ecdysozoa</taxon>
        <taxon>Arthropoda</taxon>
        <taxon>Chelicerata</taxon>
        <taxon>Arachnida</taxon>
        <taxon>Araneae</taxon>
        <taxon>Araneomorphae</taxon>
        <taxon>Entelegynae</taxon>
        <taxon>Araneoidea</taxon>
        <taxon>Araneidae</taxon>
        <taxon>Argiope</taxon>
    </lineage>
</organism>
<evidence type="ECO:0000256" key="1">
    <source>
        <dbReference type="SAM" id="Coils"/>
    </source>
</evidence>
<dbReference type="EMBL" id="JABXBU010000003">
    <property type="protein sequence ID" value="KAF8793084.1"/>
    <property type="molecule type" value="Genomic_DNA"/>
</dbReference>
<comment type="caution">
    <text evidence="2">The sequence shown here is derived from an EMBL/GenBank/DDBJ whole genome shotgun (WGS) entry which is preliminary data.</text>
</comment>
<evidence type="ECO:0000313" key="2">
    <source>
        <dbReference type="EMBL" id="KAF8793084.1"/>
    </source>
</evidence>
<proteinExistence type="predicted"/>
<reference evidence="2" key="2">
    <citation type="submission" date="2020-06" db="EMBL/GenBank/DDBJ databases">
        <authorList>
            <person name="Sheffer M."/>
        </authorList>
    </citation>
    <scope>NUCLEOTIDE SEQUENCE</scope>
</reference>
<reference evidence="2" key="1">
    <citation type="journal article" date="2020" name="bioRxiv">
        <title>Chromosome-level reference genome of the European wasp spider Argiope bruennichi: a resource for studies on range expansion and evolutionary adaptation.</title>
        <authorList>
            <person name="Sheffer M.M."/>
            <person name="Hoppe A."/>
            <person name="Krehenwinkel H."/>
            <person name="Uhl G."/>
            <person name="Kuss A.W."/>
            <person name="Jensen L."/>
            <person name="Jensen C."/>
            <person name="Gillespie R.G."/>
            <person name="Hoff K.J."/>
            <person name="Prost S."/>
        </authorList>
    </citation>
    <scope>NUCLEOTIDE SEQUENCE</scope>
</reference>
<keyword evidence="1" id="KW-0175">Coiled coil</keyword>
<gene>
    <name evidence="2" type="ORF">HNY73_004611</name>
</gene>
<accession>A0A8T0FPH7</accession>
<dbReference type="Proteomes" id="UP000807504">
    <property type="component" value="Unassembled WGS sequence"/>
</dbReference>
<name>A0A8T0FPH7_ARGBR</name>
<protein>
    <submittedName>
        <fullName evidence="2">Uncharacterized protein</fullName>
    </submittedName>
</protein>
<dbReference type="AlphaFoldDB" id="A0A8T0FPH7"/>
<feature type="coiled-coil region" evidence="1">
    <location>
        <begin position="41"/>
        <end position="107"/>
    </location>
</feature>